<dbReference type="AlphaFoldDB" id="A0A9D1RTZ0"/>
<comment type="caution">
    <text evidence="1">The sequence shown here is derived from an EMBL/GenBank/DDBJ whole genome shotgun (WGS) entry which is preliminary data.</text>
</comment>
<dbReference type="EMBL" id="DXGA01000084">
    <property type="protein sequence ID" value="HIW93677.1"/>
    <property type="molecule type" value="Genomic_DNA"/>
</dbReference>
<reference evidence="1" key="1">
    <citation type="journal article" date="2021" name="PeerJ">
        <title>Extensive microbial diversity within the chicken gut microbiome revealed by metagenomics and culture.</title>
        <authorList>
            <person name="Gilroy R."/>
            <person name="Ravi A."/>
            <person name="Getino M."/>
            <person name="Pursley I."/>
            <person name="Horton D.L."/>
            <person name="Alikhan N.F."/>
            <person name="Baker D."/>
            <person name="Gharbi K."/>
            <person name="Hall N."/>
            <person name="Watson M."/>
            <person name="Adriaenssens E.M."/>
            <person name="Foster-Nyarko E."/>
            <person name="Jarju S."/>
            <person name="Secka A."/>
            <person name="Antonio M."/>
            <person name="Oren A."/>
            <person name="Chaudhuri R.R."/>
            <person name="La Ragione R."/>
            <person name="Hildebrand F."/>
            <person name="Pallen M.J."/>
        </authorList>
    </citation>
    <scope>NUCLEOTIDE SEQUENCE</scope>
    <source>
        <strain evidence="1">ChiGjej6B6-1540</strain>
    </source>
</reference>
<proteinExistence type="predicted"/>
<gene>
    <name evidence="1" type="ORF">H9868_03965</name>
</gene>
<accession>A0A9D1RTZ0</accession>
<evidence type="ECO:0000313" key="1">
    <source>
        <dbReference type="EMBL" id="HIW93677.1"/>
    </source>
</evidence>
<evidence type="ECO:0000313" key="2">
    <source>
        <dbReference type="Proteomes" id="UP000824192"/>
    </source>
</evidence>
<dbReference type="Proteomes" id="UP000824192">
    <property type="component" value="Unassembled WGS sequence"/>
</dbReference>
<organism evidence="1 2">
    <name type="scientific">Candidatus Flavonifractor merdipullorum</name>
    <dbReference type="NCBI Taxonomy" id="2838590"/>
    <lineage>
        <taxon>Bacteria</taxon>
        <taxon>Bacillati</taxon>
        <taxon>Bacillota</taxon>
        <taxon>Clostridia</taxon>
        <taxon>Eubacteriales</taxon>
        <taxon>Oscillospiraceae</taxon>
        <taxon>Flavonifractor</taxon>
    </lineage>
</organism>
<sequence length="90" mass="10275">MRLTRQEDGLHITDLPLEDMALLTLAAPLNDGVRAVLKELLSGGRVVVAAQAMEYRRYRKTAPMGIYRTFTAMERMLREMGIIVTRHCDR</sequence>
<protein>
    <submittedName>
        <fullName evidence="1">Uncharacterized protein</fullName>
    </submittedName>
</protein>
<name>A0A9D1RTZ0_9FIRM</name>
<reference evidence="1" key="2">
    <citation type="submission" date="2021-04" db="EMBL/GenBank/DDBJ databases">
        <authorList>
            <person name="Gilroy R."/>
        </authorList>
    </citation>
    <scope>NUCLEOTIDE SEQUENCE</scope>
    <source>
        <strain evidence="1">ChiGjej6B6-1540</strain>
    </source>
</reference>